<dbReference type="PRINTS" id="PR00344">
    <property type="entry name" value="BCTRLSENSOR"/>
</dbReference>
<dbReference type="InterPro" id="IPR036890">
    <property type="entry name" value="HATPase_C_sf"/>
</dbReference>
<name>A0A6J4JWA5_9ACTN</name>
<organism evidence="9">
    <name type="scientific">uncultured Mycobacteriales bacterium</name>
    <dbReference type="NCBI Taxonomy" id="581187"/>
    <lineage>
        <taxon>Bacteria</taxon>
        <taxon>Bacillati</taxon>
        <taxon>Actinomycetota</taxon>
        <taxon>Actinomycetes</taxon>
        <taxon>Mycobacteriales</taxon>
        <taxon>environmental samples</taxon>
    </lineage>
</organism>
<dbReference type="InterPro" id="IPR003661">
    <property type="entry name" value="HisK_dim/P_dom"/>
</dbReference>
<keyword evidence="6 9" id="KW-0418">Kinase</keyword>
<feature type="domain" description="Histidine kinase" evidence="8">
    <location>
        <begin position="11"/>
        <end position="229"/>
    </location>
</feature>
<accession>A0A6J4JWA5</accession>
<dbReference type="PANTHER" id="PTHR43711:SF1">
    <property type="entry name" value="HISTIDINE KINASE 1"/>
    <property type="match status" value="1"/>
</dbReference>
<dbReference type="CDD" id="cd00082">
    <property type="entry name" value="HisKA"/>
    <property type="match status" value="1"/>
</dbReference>
<evidence type="ECO:0000256" key="3">
    <source>
        <dbReference type="ARBA" id="ARBA00012438"/>
    </source>
</evidence>
<gene>
    <name evidence="9" type="ORF">AVDCRST_MAG41-4234</name>
</gene>
<dbReference type="EC" id="2.7.13.3" evidence="3"/>
<evidence type="ECO:0000256" key="6">
    <source>
        <dbReference type="ARBA" id="ARBA00022777"/>
    </source>
</evidence>
<comment type="subcellular location">
    <subcellularLocation>
        <location evidence="2">Cell membrane</location>
    </subcellularLocation>
</comment>
<keyword evidence="4" id="KW-0597">Phosphoprotein</keyword>
<dbReference type="Gene3D" id="3.30.565.10">
    <property type="entry name" value="Histidine kinase-like ATPase, C-terminal domain"/>
    <property type="match status" value="1"/>
</dbReference>
<dbReference type="Pfam" id="PF00512">
    <property type="entry name" value="HisKA"/>
    <property type="match status" value="1"/>
</dbReference>
<dbReference type="GO" id="GO:0000155">
    <property type="term" value="F:phosphorelay sensor kinase activity"/>
    <property type="evidence" value="ECO:0007669"/>
    <property type="project" value="InterPro"/>
</dbReference>
<evidence type="ECO:0000313" key="9">
    <source>
        <dbReference type="EMBL" id="CAA9288973.1"/>
    </source>
</evidence>
<reference evidence="9" key="1">
    <citation type="submission" date="2020-02" db="EMBL/GenBank/DDBJ databases">
        <authorList>
            <person name="Meier V. D."/>
        </authorList>
    </citation>
    <scope>NUCLEOTIDE SEQUENCE</scope>
    <source>
        <strain evidence="9">AVDCRST_MAG41</strain>
    </source>
</reference>
<comment type="catalytic activity">
    <reaction evidence="1">
        <text>ATP + protein L-histidine = ADP + protein N-phospho-L-histidine.</text>
        <dbReference type="EC" id="2.7.13.3"/>
    </reaction>
</comment>
<dbReference type="Pfam" id="PF02518">
    <property type="entry name" value="HATPase_c"/>
    <property type="match status" value="1"/>
</dbReference>
<dbReference type="InterPro" id="IPR005467">
    <property type="entry name" value="His_kinase_dom"/>
</dbReference>
<evidence type="ECO:0000256" key="5">
    <source>
        <dbReference type="ARBA" id="ARBA00022679"/>
    </source>
</evidence>
<keyword evidence="7" id="KW-0902">Two-component regulatory system</keyword>
<dbReference type="GO" id="GO:0005886">
    <property type="term" value="C:plasma membrane"/>
    <property type="evidence" value="ECO:0007669"/>
    <property type="project" value="UniProtKB-SubCell"/>
</dbReference>
<sequence length="238" mass="24132">GAGPVRRFTADAAHALAAPLASIRGHAELARRVPGPLPPDVAYALGRVEAESARLAAAVEDLLLLARLDGGDRGRPGPVDLARLVVEAVGGARAAGPEHRWVLELPDRPVRVTGDADRLRQVVANLLGNARTHTPAGSTVTVTLAGAGGPGDGTVRLTVADDGPGIPADLLPRVFERFARGERARSRAPGGTGLGLAIVSAVVRAHGGTVRADSSPAGTAFRIRLPGTPVPVGVGPEG</sequence>
<dbReference type="InterPro" id="IPR036097">
    <property type="entry name" value="HisK_dim/P_sf"/>
</dbReference>
<keyword evidence="5" id="KW-0808">Transferase</keyword>
<dbReference type="SUPFAM" id="SSF55874">
    <property type="entry name" value="ATPase domain of HSP90 chaperone/DNA topoisomerase II/histidine kinase"/>
    <property type="match status" value="1"/>
</dbReference>
<evidence type="ECO:0000256" key="7">
    <source>
        <dbReference type="ARBA" id="ARBA00023012"/>
    </source>
</evidence>
<evidence type="ECO:0000259" key="8">
    <source>
        <dbReference type="PROSITE" id="PS50109"/>
    </source>
</evidence>
<proteinExistence type="predicted"/>
<evidence type="ECO:0000256" key="1">
    <source>
        <dbReference type="ARBA" id="ARBA00000085"/>
    </source>
</evidence>
<evidence type="ECO:0000256" key="4">
    <source>
        <dbReference type="ARBA" id="ARBA00022553"/>
    </source>
</evidence>
<dbReference type="PROSITE" id="PS50109">
    <property type="entry name" value="HIS_KIN"/>
    <property type="match status" value="1"/>
</dbReference>
<dbReference type="SMART" id="SM00387">
    <property type="entry name" value="HATPase_c"/>
    <property type="match status" value="1"/>
</dbReference>
<dbReference type="EMBL" id="CADCTP010000406">
    <property type="protein sequence ID" value="CAA9288973.1"/>
    <property type="molecule type" value="Genomic_DNA"/>
</dbReference>
<dbReference type="AlphaFoldDB" id="A0A6J4JWA5"/>
<dbReference type="InterPro" id="IPR004358">
    <property type="entry name" value="Sig_transdc_His_kin-like_C"/>
</dbReference>
<dbReference type="PANTHER" id="PTHR43711">
    <property type="entry name" value="TWO-COMPONENT HISTIDINE KINASE"/>
    <property type="match status" value="1"/>
</dbReference>
<dbReference type="SUPFAM" id="SSF47384">
    <property type="entry name" value="Homodimeric domain of signal transducing histidine kinase"/>
    <property type="match status" value="1"/>
</dbReference>
<dbReference type="InterPro" id="IPR003594">
    <property type="entry name" value="HATPase_dom"/>
</dbReference>
<dbReference type="Gene3D" id="1.10.287.130">
    <property type="match status" value="1"/>
</dbReference>
<feature type="non-terminal residue" evidence="9">
    <location>
        <position position="1"/>
    </location>
</feature>
<protein>
    <recommendedName>
        <fullName evidence="3">histidine kinase</fullName>
        <ecNumber evidence="3">2.7.13.3</ecNumber>
    </recommendedName>
</protein>
<evidence type="ECO:0000256" key="2">
    <source>
        <dbReference type="ARBA" id="ARBA00004236"/>
    </source>
</evidence>
<dbReference type="FunFam" id="3.30.565.10:FF:000006">
    <property type="entry name" value="Sensor histidine kinase WalK"/>
    <property type="match status" value="1"/>
</dbReference>
<dbReference type="InterPro" id="IPR050736">
    <property type="entry name" value="Sensor_HK_Regulatory"/>
</dbReference>
<dbReference type="SMART" id="SM00388">
    <property type="entry name" value="HisKA"/>
    <property type="match status" value="1"/>
</dbReference>
<dbReference type="CDD" id="cd00075">
    <property type="entry name" value="HATPase"/>
    <property type="match status" value="1"/>
</dbReference>